<keyword evidence="4" id="KW-0378">Hydrolase</keyword>
<dbReference type="InterPro" id="IPR011234">
    <property type="entry name" value="Fumarylacetoacetase-like_C"/>
</dbReference>
<keyword evidence="2" id="KW-0479">Metal-binding</keyword>
<evidence type="ECO:0000259" key="3">
    <source>
        <dbReference type="Pfam" id="PF01557"/>
    </source>
</evidence>
<evidence type="ECO:0000313" key="5">
    <source>
        <dbReference type="Proteomes" id="UP000829069"/>
    </source>
</evidence>
<dbReference type="Proteomes" id="UP000829069">
    <property type="component" value="Chromosome"/>
</dbReference>
<dbReference type="SUPFAM" id="SSF56529">
    <property type="entry name" value="FAH"/>
    <property type="match status" value="1"/>
</dbReference>
<protein>
    <submittedName>
        <fullName evidence="4">Fumarylacetoacetate hydrolase family protein</fullName>
    </submittedName>
</protein>
<dbReference type="EMBL" id="CP093326">
    <property type="protein sequence ID" value="UNK45696.1"/>
    <property type="molecule type" value="Genomic_DNA"/>
</dbReference>
<dbReference type="GO" id="GO:0016787">
    <property type="term" value="F:hydrolase activity"/>
    <property type="evidence" value="ECO:0007669"/>
    <property type="project" value="UniProtKB-KW"/>
</dbReference>
<accession>A0ABY3W6S0</accession>
<feature type="domain" description="Fumarylacetoacetase-like C-terminal" evidence="3">
    <location>
        <begin position="88"/>
        <end position="319"/>
    </location>
</feature>
<evidence type="ECO:0000313" key="4">
    <source>
        <dbReference type="EMBL" id="UNK45696.1"/>
    </source>
</evidence>
<comment type="similarity">
    <text evidence="1">Belongs to the FAH family.</text>
</comment>
<dbReference type="RefSeq" id="WP_241913887.1">
    <property type="nucleotide sequence ID" value="NZ_CP093326.1"/>
</dbReference>
<organism evidence="4 5">
    <name type="scientific">Arthrobacter sulfonylureivorans</name>
    <dbReference type="NCBI Taxonomy" id="2486855"/>
    <lineage>
        <taxon>Bacteria</taxon>
        <taxon>Bacillati</taxon>
        <taxon>Actinomycetota</taxon>
        <taxon>Actinomycetes</taxon>
        <taxon>Micrococcales</taxon>
        <taxon>Micrococcaceae</taxon>
        <taxon>Arthrobacter</taxon>
    </lineage>
</organism>
<keyword evidence="5" id="KW-1185">Reference proteome</keyword>
<dbReference type="Pfam" id="PF01557">
    <property type="entry name" value="FAA_hydrolase"/>
    <property type="match status" value="1"/>
</dbReference>
<reference evidence="4 5" key="1">
    <citation type="submission" date="2022-03" db="EMBL/GenBank/DDBJ databases">
        <title>Isotopic signatures of nitrous oxide derived from detoxification processes.</title>
        <authorList>
            <person name="Behrendt U."/>
            <person name="Buchen C."/>
            <person name="Well R."/>
            <person name="Ulrich A."/>
            <person name="Rohe L."/>
            <person name="Kolb S."/>
            <person name="Schloter M."/>
            <person name="Horn M.A."/>
            <person name="Augustin J."/>
        </authorList>
    </citation>
    <scope>NUCLEOTIDE SEQUENCE [LARGE SCALE GENOMIC DNA]</scope>
    <source>
        <strain evidence="4 5">S4-C24</strain>
    </source>
</reference>
<dbReference type="PANTHER" id="PTHR42796">
    <property type="entry name" value="FUMARYLACETOACETATE HYDROLASE DOMAIN-CONTAINING PROTEIN 2A-RELATED"/>
    <property type="match status" value="1"/>
</dbReference>
<dbReference type="InterPro" id="IPR036663">
    <property type="entry name" value="Fumarylacetoacetase_C_sf"/>
</dbReference>
<proteinExistence type="inferred from homology"/>
<gene>
    <name evidence="4" type="ORF">MNQ99_17550</name>
</gene>
<sequence>MTVQFSIGTFQDGGSTFPGLVIDEAVYNISTVLPGVVNTATLLQRWPQNFDALSLFAEDQQRRAEAAAMPLAGLQILPPVSPMGQLLAAGANYRQHVIEITVAHQLGDPDASEDELRDQAAREVDERARTGEPYVWVGATSGVSGANDDVVLPPLGADHDWELELGVVIGSEAYQVSEDNAMGHVAGYTICNDLTTRSLVPRKDIPMMGTDWMRSKNHPTFFPTGPYLVPAAFVPDPHNLEISLALNGKVMQKGHTGDMIFNIPKLISYISSLIALRPGDMIITGSPQGNGSHWGRFLRDGDVMESTITGLGSQRNEVRGPLPH</sequence>
<evidence type="ECO:0000256" key="1">
    <source>
        <dbReference type="ARBA" id="ARBA00010211"/>
    </source>
</evidence>
<dbReference type="Gene3D" id="3.90.850.10">
    <property type="entry name" value="Fumarylacetoacetase-like, C-terminal domain"/>
    <property type="match status" value="1"/>
</dbReference>
<dbReference type="InterPro" id="IPR051121">
    <property type="entry name" value="FAH"/>
</dbReference>
<dbReference type="PANTHER" id="PTHR42796:SF4">
    <property type="entry name" value="FUMARYLACETOACETATE HYDROLASE DOMAIN-CONTAINING PROTEIN 2A"/>
    <property type="match status" value="1"/>
</dbReference>
<evidence type="ECO:0000256" key="2">
    <source>
        <dbReference type="ARBA" id="ARBA00022723"/>
    </source>
</evidence>
<name>A0ABY3W6S0_9MICC</name>